<comment type="caution">
    <text evidence="2">The sequence shown here is derived from an EMBL/GenBank/DDBJ whole genome shotgun (WGS) entry which is preliminary data.</text>
</comment>
<feature type="region of interest" description="Disordered" evidence="1">
    <location>
        <begin position="1"/>
        <end position="49"/>
    </location>
</feature>
<dbReference type="Proteomes" id="UP001215280">
    <property type="component" value="Unassembled WGS sequence"/>
</dbReference>
<feature type="region of interest" description="Disordered" evidence="1">
    <location>
        <begin position="89"/>
        <end position="160"/>
    </location>
</feature>
<proteinExistence type="predicted"/>
<sequence length="252" mass="27280">MDSQLASRMEHLSMQSNPHPSSHSNSLSRQSSLPAGLGGPPSSSSLTVSGVSSFVDEPASMLSPLVIPVNHNSSSRALGRHSSVPVVAGSSSLSAIPEGAGPSTGDSTRRSPHHSLRHSRHTSPAAPGHGPVLTPPRANPLPDPPQEPTRNPNFTLPVQRSPPASYRVALRKGLWNRRGDHLTVDGFVVYAPLDRAYPDELRDYPAETVGYRDHLGGEIPYIDRPELPESLPRFGQAPRQPYEKFVVYEYMQ</sequence>
<name>A0AAD7IS23_9AGAR</name>
<feature type="compositionally biased region" description="Polar residues" evidence="1">
    <location>
        <begin position="148"/>
        <end position="158"/>
    </location>
</feature>
<dbReference type="EMBL" id="JARJLG010000086">
    <property type="protein sequence ID" value="KAJ7749316.1"/>
    <property type="molecule type" value="Genomic_DNA"/>
</dbReference>
<accession>A0AAD7IS23</accession>
<keyword evidence="3" id="KW-1185">Reference proteome</keyword>
<evidence type="ECO:0000313" key="2">
    <source>
        <dbReference type="EMBL" id="KAJ7749316.1"/>
    </source>
</evidence>
<feature type="compositionally biased region" description="Low complexity" evidence="1">
    <location>
        <begin position="13"/>
        <end position="49"/>
    </location>
</feature>
<evidence type="ECO:0000313" key="3">
    <source>
        <dbReference type="Proteomes" id="UP001215280"/>
    </source>
</evidence>
<gene>
    <name evidence="2" type="ORF">DFH07DRAFT_888598</name>
</gene>
<protein>
    <submittedName>
        <fullName evidence="2">Uncharacterized protein</fullName>
    </submittedName>
</protein>
<evidence type="ECO:0000256" key="1">
    <source>
        <dbReference type="SAM" id="MobiDB-lite"/>
    </source>
</evidence>
<reference evidence="2" key="1">
    <citation type="submission" date="2023-03" db="EMBL/GenBank/DDBJ databases">
        <title>Massive genome expansion in bonnet fungi (Mycena s.s.) driven by repeated elements and novel gene families across ecological guilds.</title>
        <authorList>
            <consortium name="Lawrence Berkeley National Laboratory"/>
            <person name="Harder C.B."/>
            <person name="Miyauchi S."/>
            <person name="Viragh M."/>
            <person name="Kuo A."/>
            <person name="Thoen E."/>
            <person name="Andreopoulos B."/>
            <person name="Lu D."/>
            <person name="Skrede I."/>
            <person name="Drula E."/>
            <person name="Henrissat B."/>
            <person name="Morin E."/>
            <person name="Kohler A."/>
            <person name="Barry K."/>
            <person name="LaButti K."/>
            <person name="Morin E."/>
            <person name="Salamov A."/>
            <person name="Lipzen A."/>
            <person name="Mereny Z."/>
            <person name="Hegedus B."/>
            <person name="Baldrian P."/>
            <person name="Stursova M."/>
            <person name="Weitz H."/>
            <person name="Taylor A."/>
            <person name="Grigoriev I.V."/>
            <person name="Nagy L.G."/>
            <person name="Martin F."/>
            <person name="Kauserud H."/>
        </authorList>
    </citation>
    <scope>NUCLEOTIDE SEQUENCE</scope>
    <source>
        <strain evidence="2">CBHHK188m</strain>
    </source>
</reference>
<feature type="compositionally biased region" description="Basic residues" evidence="1">
    <location>
        <begin position="110"/>
        <end position="121"/>
    </location>
</feature>
<organism evidence="2 3">
    <name type="scientific">Mycena maculata</name>
    <dbReference type="NCBI Taxonomy" id="230809"/>
    <lineage>
        <taxon>Eukaryota</taxon>
        <taxon>Fungi</taxon>
        <taxon>Dikarya</taxon>
        <taxon>Basidiomycota</taxon>
        <taxon>Agaricomycotina</taxon>
        <taxon>Agaricomycetes</taxon>
        <taxon>Agaricomycetidae</taxon>
        <taxon>Agaricales</taxon>
        <taxon>Marasmiineae</taxon>
        <taxon>Mycenaceae</taxon>
        <taxon>Mycena</taxon>
    </lineage>
</organism>
<feature type="compositionally biased region" description="Pro residues" evidence="1">
    <location>
        <begin position="133"/>
        <end position="147"/>
    </location>
</feature>
<dbReference type="AlphaFoldDB" id="A0AAD7IS23"/>